<evidence type="ECO:0000256" key="4">
    <source>
        <dbReference type="ARBA" id="ARBA00022553"/>
    </source>
</evidence>
<evidence type="ECO:0000256" key="15">
    <source>
        <dbReference type="ARBA" id="ARBA00023201"/>
    </source>
</evidence>
<comment type="function">
    <text evidence="16">NQR complex catalyzes the reduction of ubiquinone-1 to ubiquinol by two successive reactions, coupled with the transport of Na(+) ions from the cytoplasm to the periplasm. NqrA to NqrE are probably involved in the second step, the conversion of ubisemiquinone to ubiquinol.</text>
</comment>
<comment type="catalytic activity">
    <reaction evidence="16 17">
        <text>a ubiquinone + n Na(+)(in) + NADH + H(+) = a ubiquinol + n Na(+)(out) + NAD(+)</text>
        <dbReference type="Rhea" id="RHEA:47748"/>
        <dbReference type="Rhea" id="RHEA-COMP:9565"/>
        <dbReference type="Rhea" id="RHEA-COMP:9566"/>
        <dbReference type="ChEBI" id="CHEBI:15378"/>
        <dbReference type="ChEBI" id="CHEBI:16389"/>
        <dbReference type="ChEBI" id="CHEBI:17976"/>
        <dbReference type="ChEBI" id="CHEBI:29101"/>
        <dbReference type="ChEBI" id="CHEBI:57540"/>
        <dbReference type="ChEBI" id="CHEBI:57945"/>
        <dbReference type="EC" id="7.2.1.1"/>
    </reaction>
</comment>
<keyword evidence="14 16" id="KW-0472">Membrane</keyword>
<evidence type="ECO:0000256" key="3">
    <source>
        <dbReference type="ARBA" id="ARBA00022519"/>
    </source>
</evidence>
<dbReference type="PIRSF" id="PIRSF009437">
    <property type="entry name" value="NQR-1_subunit_C"/>
    <property type="match status" value="1"/>
</dbReference>
<keyword evidence="2 16" id="KW-1003">Cell membrane</keyword>
<proteinExistence type="inferred from homology"/>
<dbReference type="AlphaFoldDB" id="A0A1M5TD82"/>
<feature type="domain" description="FMN-binding" evidence="18">
    <location>
        <begin position="126"/>
        <end position="225"/>
    </location>
</feature>
<keyword evidence="1 16" id="KW-0813">Transport</keyword>
<protein>
    <recommendedName>
        <fullName evidence="16 17">Na(+)-translocating NADH-quinone reductase subunit C</fullName>
        <shortName evidence="16 17">Na(+)-NQR subunit C</shortName>
        <shortName evidence="16 17">Na(+)-translocating NQR subunit C</shortName>
        <ecNumber evidence="16 17">7.2.1.1</ecNumber>
    </recommendedName>
    <alternativeName>
        <fullName evidence="16 17">NQR complex subunit C</fullName>
    </alternativeName>
    <alternativeName>
        <fullName evidence="16 17">NQR-1 subunit C</fullName>
    </alternativeName>
</protein>
<evidence type="ECO:0000256" key="6">
    <source>
        <dbReference type="ARBA" id="ARBA00022643"/>
    </source>
</evidence>
<keyword evidence="7 16" id="KW-0812">Transmembrane</keyword>
<keyword evidence="3" id="KW-0997">Cell inner membrane</keyword>
<dbReference type="NCBIfam" id="TIGR01938">
    <property type="entry name" value="nqrC"/>
    <property type="match status" value="1"/>
</dbReference>
<keyword evidence="11 16" id="KW-0915">Sodium</keyword>
<keyword evidence="13 16" id="KW-0830">Ubiquinone</keyword>
<keyword evidence="6 16" id="KW-0288">FMN</keyword>
<evidence type="ECO:0000256" key="14">
    <source>
        <dbReference type="ARBA" id="ARBA00023136"/>
    </source>
</evidence>
<dbReference type="EC" id="7.2.1.1" evidence="16 17"/>
<dbReference type="HAMAP" id="MF_00427">
    <property type="entry name" value="NqrC"/>
    <property type="match status" value="1"/>
</dbReference>
<evidence type="ECO:0000313" key="19">
    <source>
        <dbReference type="EMBL" id="SHH48679.1"/>
    </source>
</evidence>
<evidence type="ECO:0000256" key="8">
    <source>
        <dbReference type="ARBA" id="ARBA00022967"/>
    </source>
</evidence>
<comment type="subunit">
    <text evidence="16 17">Composed of six subunits; NqrA, NqrB, NqrC, NqrD, NqrE and NqrF.</text>
</comment>
<dbReference type="SMART" id="SM00900">
    <property type="entry name" value="FMN_bind"/>
    <property type="match status" value="1"/>
</dbReference>
<gene>
    <name evidence="16" type="primary">nqrC</name>
    <name evidence="19" type="ORF">SAMN05444281_0830</name>
</gene>
<dbReference type="EMBL" id="FQXQ01000001">
    <property type="protein sequence ID" value="SHH48679.1"/>
    <property type="molecule type" value="Genomic_DNA"/>
</dbReference>
<keyword evidence="20" id="KW-1185">Reference proteome</keyword>
<comment type="similarity">
    <text evidence="16 17">Belongs to the NqrC family.</text>
</comment>
<evidence type="ECO:0000256" key="17">
    <source>
        <dbReference type="PIRNR" id="PIRNR009437"/>
    </source>
</evidence>
<keyword evidence="15 16" id="KW-0739">Sodium transport</keyword>
<keyword evidence="5 16" id="KW-0285">Flavoprotein</keyword>
<evidence type="ECO:0000256" key="7">
    <source>
        <dbReference type="ARBA" id="ARBA00022692"/>
    </source>
</evidence>
<evidence type="ECO:0000256" key="16">
    <source>
        <dbReference type="HAMAP-Rule" id="MF_00427"/>
    </source>
</evidence>
<evidence type="ECO:0000256" key="12">
    <source>
        <dbReference type="ARBA" id="ARBA00023065"/>
    </source>
</evidence>
<comment type="cofactor">
    <cofactor evidence="16 17">
        <name>FMN</name>
        <dbReference type="ChEBI" id="CHEBI:58210"/>
    </cofactor>
</comment>
<dbReference type="GO" id="GO:0006814">
    <property type="term" value="P:sodium ion transport"/>
    <property type="evidence" value="ECO:0007669"/>
    <property type="project" value="UniProtKB-UniRule"/>
</dbReference>
<organism evidence="19 20">
    <name type="scientific">Wenyingzhuangia marina</name>
    <dbReference type="NCBI Taxonomy" id="1195760"/>
    <lineage>
        <taxon>Bacteria</taxon>
        <taxon>Pseudomonadati</taxon>
        <taxon>Bacteroidota</taxon>
        <taxon>Flavobacteriia</taxon>
        <taxon>Flavobacteriales</taxon>
        <taxon>Flavobacteriaceae</taxon>
        <taxon>Wenyingzhuangia</taxon>
    </lineage>
</organism>
<dbReference type="STRING" id="1195760.SAMN05444281_0830"/>
<dbReference type="GO" id="GO:0010181">
    <property type="term" value="F:FMN binding"/>
    <property type="evidence" value="ECO:0007669"/>
    <property type="project" value="UniProtKB-UniRule"/>
</dbReference>
<evidence type="ECO:0000256" key="11">
    <source>
        <dbReference type="ARBA" id="ARBA00023053"/>
    </source>
</evidence>
<comment type="subcellular location">
    <subcellularLocation>
        <location evidence="16">Cell membrane</location>
        <topology evidence="16">Single-pass membrane protein</topology>
    </subcellularLocation>
</comment>
<accession>A0A1M5TD82</accession>
<dbReference type="GO" id="GO:0016655">
    <property type="term" value="F:oxidoreductase activity, acting on NAD(P)H, quinone or similar compound as acceptor"/>
    <property type="evidence" value="ECO:0007669"/>
    <property type="project" value="UniProtKB-UniRule"/>
</dbReference>
<evidence type="ECO:0000256" key="13">
    <source>
        <dbReference type="ARBA" id="ARBA00023075"/>
    </source>
</evidence>
<feature type="modified residue" description="FMN phosphoryl threonine" evidence="16">
    <location>
        <position position="208"/>
    </location>
</feature>
<evidence type="ECO:0000313" key="20">
    <source>
        <dbReference type="Proteomes" id="UP000184109"/>
    </source>
</evidence>
<keyword evidence="10 16" id="KW-0520">NAD</keyword>
<dbReference type="InterPro" id="IPR010204">
    <property type="entry name" value="NqrC"/>
</dbReference>
<sequence length="232" mass="25389">MNKNSNAYTFIFAIIIVTIIAGLLAFTATSLKPLQDTNVKAEKMQNILGTIGVTDVSREKAEVEFNKYIKEQLALKNDGQVDATTDAFKIGLKNEVKKDDENQRYPLYIAEKDGETFYIVPLYGAGLWDAIWGYIALASDKNTIVGANFDHKGETPGLGAEITTDWFQAQFKGKKILDESNNFVSVTAVKGGAKSGDTHGVDAISGGTITSDGVSKMISERLSHYLPYFKNN</sequence>
<keyword evidence="4 16" id="KW-0597">Phosphoprotein</keyword>
<evidence type="ECO:0000256" key="5">
    <source>
        <dbReference type="ARBA" id="ARBA00022630"/>
    </source>
</evidence>
<dbReference type="Pfam" id="PF04205">
    <property type="entry name" value="FMN_bind"/>
    <property type="match status" value="1"/>
</dbReference>
<dbReference type="InterPro" id="IPR007329">
    <property type="entry name" value="FMN-bd"/>
</dbReference>
<dbReference type="GO" id="GO:0005886">
    <property type="term" value="C:plasma membrane"/>
    <property type="evidence" value="ECO:0007669"/>
    <property type="project" value="UniProtKB-SubCell"/>
</dbReference>
<dbReference type="PANTHER" id="PTHR37838">
    <property type="entry name" value="NA(+)-TRANSLOCATING NADH-QUINONE REDUCTASE SUBUNIT C"/>
    <property type="match status" value="1"/>
</dbReference>
<dbReference type="Proteomes" id="UP000184109">
    <property type="component" value="Unassembled WGS sequence"/>
</dbReference>
<evidence type="ECO:0000256" key="2">
    <source>
        <dbReference type="ARBA" id="ARBA00022475"/>
    </source>
</evidence>
<comment type="caution">
    <text evidence="16">Lacks conserved residue(s) required for the propagation of feature annotation.</text>
</comment>
<keyword evidence="8 16" id="KW-1278">Translocase</keyword>
<name>A0A1M5TD82_9FLAO</name>
<feature type="transmembrane region" description="Helical" evidence="16">
    <location>
        <begin position="7"/>
        <end position="28"/>
    </location>
</feature>
<evidence type="ECO:0000259" key="18">
    <source>
        <dbReference type="SMART" id="SM00900"/>
    </source>
</evidence>
<dbReference type="RefSeq" id="WP_073118523.1">
    <property type="nucleotide sequence ID" value="NZ_BMEN01000001.1"/>
</dbReference>
<reference evidence="20" key="1">
    <citation type="submission" date="2016-11" db="EMBL/GenBank/DDBJ databases">
        <authorList>
            <person name="Varghese N."/>
            <person name="Submissions S."/>
        </authorList>
    </citation>
    <scope>NUCLEOTIDE SEQUENCE [LARGE SCALE GENOMIC DNA]</scope>
    <source>
        <strain evidence="20">DSM 100572</strain>
    </source>
</reference>
<evidence type="ECO:0000256" key="1">
    <source>
        <dbReference type="ARBA" id="ARBA00022448"/>
    </source>
</evidence>
<dbReference type="OrthoDB" id="9813828at2"/>
<keyword evidence="9 16" id="KW-1133">Transmembrane helix</keyword>
<evidence type="ECO:0000256" key="9">
    <source>
        <dbReference type="ARBA" id="ARBA00022989"/>
    </source>
</evidence>
<keyword evidence="12 16" id="KW-0406">Ion transport</keyword>
<evidence type="ECO:0000256" key="10">
    <source>
        <dbReference type="ARBA" id="ARBA00023027"/>
    </source>
</evidence>
<dbReference type="PANTHER" id="PTHR37838:SF1">
    <property type="entry name" value="NA(+)-TRANSLOCATING NADH-QUINONE REDUCTASE SUBUNIT C"/>
    <property type="match status" value="1"/>
</dbReference>